<dbReference type="CDD" id="cd14660">
    <property type="entry name" value="E2F_DD"/>
    <property type="match status" value="1"/>
</dbReference>
<dbReference type="InterPro" id="IPR032198">
    <property type="entry name" value="E2F_CC-MB"/>
</dbReference>
<dbReference type="GO" id="GO:0046983">
    <property type="term" value="F:protein dimerization activity"/>
    <property type="evidence" value="ECO:0007669"/>
    <property type="project" value="InterPro"/>
</dbReference>
<comment type="caution">
    <text evidence="7">The sequence shown here is derived from an EMBL/GenBank/DDBJ whole genome shotgun (WGS) entry which is preliminary data.</text>
</comment>
<evidence type="ECO:0000256" key="3">
    <source>
        <dbReference type="ARBA" id="ARBA00023125"/>
    </source>
</evidence>
<dbReference type="Proteomes" id="UP001165083">
    <property type="component" value="Unassembled WGS sequence"/>
</dbReference>
<dbReference type="InterPro" id="IPR037241">
    <property type="entry name" value="E2F-DP_heterodim"/>
</dbReference>
<dbReference type="PANTHER" id="PTHR12081">
    <property type="entry name" value="TRANSCRIPTION FACTOR E2F"/>
    <property type="match status" value="1"/>
</dbReference>
<evidence type="ECO:0000259" key="6">
    <source>
        <dbReference type="Pfam" id="PF16421"/>
    </source>
</evidence>
<dbReference type="GO" id="GO:0000978">
    <property type="term" value="F:RNA polymerase II cis-regulatory region sequence-specific DNA binding"/>
    <property type="evidence" value="ECO:0007669"/>
    <property type="project" value="InterPro"/>
</dbReference>
<keyword evidence="8" id="KW-1185">Reference proteome</keyword>
<dbReference type="Gene3D" id="6.10.250.540">
    <property type="match status" value="1"/>
</dbReference>
<evidence type="ECO:0000256" key="2">
    <source>
        <dbReference type="ARBA" id="ARBA00023015"/>
    </source>
</evidence>
<evidence type="ECO:0000256" key="5">
    <source>
        <dbReference type="SAM" id="MobiDB-lite"/>
    </source>
</evidence>
<organism evidence="7 8">
    <name type="scientific">Phytophthora lilii</name>
    <dbReference type="NCBI Taxonomy" id="2077276"/>
    <lineage>
        <taxon>Eukaryota</taxon>
        <taxon>Sar</taxon>
        <taxon>Stramenopiles</taxon>
        <taxon>Oomycota</taxon>
        <taxon>Peronosporomycetes</taxon>
        <taxon>Peronosporales</taxon>
        <taxon>Peronosporaceae</taxon>
        <taxon>Phytophthora</taxon>
    </lineage>
</organism>
<reference evidence="7" key="1">
    <citation type="submission" date="2023-04" db="EMBL/GenBank/DDBJ databases">
        <title>Phytophthora lilii NBRC 32176.</title>
        <authorList>
            <person name="Ichikawa N."/>
            <person name="Sato H."/>
            <person name="Tonouchi N."/>
        </authorList>
    </citation>
    <scope>NUCLEOTIDE SEQUENCE</scope>
    <source>
        <strain evidence="7">NBRC 32176</strain>
    </source>
</reference>
<keyword evidence="3" id="KW-0238">DNA-binding</keyword>
<gene>
    <name evidence="7" type="ORF">Plil01_000155100</name>
</gene>
<accession>A0A9W6TE75</accession>
<sequence length="281" mass="30345">MAKAKVSSEELKRRIKRPKARHEAAAGQTPAASRSVASAVAPPKLQSPSPSSRGALCRIICVFAEEKGAGCESDGGSGGCCRVEAIAGESIRQLAGAVDQEVRGADPSCAVQGFGSEHSGRVAWRPGGWSGAWGGYVLVLTVLCLVETAGPTGGADSYQGMDHLRQNISDLRQEELKYDQHIKMVSQNIRRLYEEEAFDKGSFDNFCYVTHDDMRRQESFADQSVMAIKAPPGTTLEVPDPDEGMPAGKRRFQIFLKSTGEQSLFFKPNVSSCQYGVSSFF</sequence>
<dbReference type="GO" id="GO:0000981">
    <property type="term" value="F:DNA-binding transcription factor activity, RNA polymerase II-specific"/>
    <property type="evidence" value="ECO:0007669"/>
    <property type="project" value="TreeGrafter"/>
</dbReference>
<protein>
    <submittedName>
        <fullName evidence="7">Unnamed protein product</fullName>
    </submittedName>
</protein>
<evidence type="ECO:0000313" key="8">
    <source>
        <dbReference type="Proteomes" id="UP001165083"/>
    </source>
</evidence>
<name>A0A9W6TE75_9STRA</name>
<evidence type="ECO:0000256" key="1">
    <source>
        <dbReference type="ARBA" id="ARBA00010940"/>
    </source>
</evidence>
<dbReference type="OrthoDB" id="1743261at2759"/>
<evidence type="ECO:0000313" key="7">
    <source>
        <dbReference type="EMBL" id="GMF10779.1"/>
    </source>
</evidence>
<dbReference type="EMBL" id="BSXW01000054">
    <property type="protein sequence ID" value="GMF10779.1"/>
    <property type="molecule type" value="Genomic_DNA"/>
</dbReference>
<dbReference type="SUPFAM" id="SSF144074">
    <property type="entry name" value="E2F-DP heterodimerization region"/>
    <property type="match status" value="1"/>
</dbReference>
<feature type="compositionally biased region" description="Basic and acidic residues" evidence="5">
    <location>
        <begin position="1"/>
        <end position="12"/>
    </location>
</feature>
<proteinExistence type="inferred from homology"/>
<evidence type="ECO:0000256" key="4">
    <source>
        <dbReference type="ARBA" id="ARBA00023163"/>
    </source>
</evidence>
<dbReference type="PANTHER" id="PTHR12081:SF18">
    <property type="entry name" value="TRANSCRIPTION FACTOR E2F2-RELATED"/>
    <property type="match status" value="1"/>
</dbReference>
<keyword evidence="2" id="KW-0805">Transcription regulation</keyword>
<feature type="domain" description="E2F transcription factor CC-MB" evidence="6">
    <location>
        <begin position="164"/>
        <end position="260"/>
    </location>
</feature>
<feature type="compositionally biased region" description="Low complexity" evidence="5">
    <location>
        <begin position="30"/>
        <end position="43"/>
    </location>
</feature>
<keyword evidence="4" id="KW-0804">Transcription</keyword>
<dbReference type="InterPro" id="IPR015633">
    <property type="entry name" value="E2F"/>
</dbReference>
<dbReference type="AlphaFoldDB" id="A0A9W6TE75"/>
<comment type="similarity">
    <text evidence="1">Belongs to the E2F/DP family.</text>
</comment>
<dbReference type="Pfam" id="PF16421">
    <property type="entry name" value="E2F_CC-MB"/>
    <property type="match status" value="1"/>
</dbReference>
<dbReference type="GO" id="GO:0090575">
    <property type="term" value="C:RNA polymerase II transcription regulator complex"/>
    <property type="evidence" value="ECO:0007669"/>
    <property type="project" value="TreeGrafter"/>
</dbReference>
<feature type="region of interest" description="Disordered" evidence="5">
    <location>
        <begin position="1"/>
        <end position="52"/>
    </location>
</feature>